<dbReference type="InterPro" id="IPR027417">
    <property type="entry name" value="P-loop_NTPase"/>
</dbReference>
<dbReference type="InterPro" id="IPR003593">
    <property type="entry name" value="AAA+_ATPase"/>
</dbReference>
<dbReference type="EMBL" id="CP036287">
    <property type="protein sequence ID" value="QDU70029.1"/>
    <property type="molecule type" value="Genomic_DNA"/>
</dbReference>
<dbReference type="Proteomes" id="UP000316921">
    <property type="component" value="Chromosome"/>
</dbReference>
<keyword evidence="6" id="KW-0653">Protein transport</keyword>
<dbReference type="GO" id="GO:0030254">
    <property type="term" value="P:protein secretion by the type III secretion system"/>
    <property type="evidence" value="ECO:0007669"/>
    <property type="project" value="InterPro"/>
</dbReference>
<evidence type="ECO:0000259" key="8">
    <source>
        <dbReference type="SMART" id="SM00382"/>
    </source>
</evidence>
<dbReference type="AlphaFoldDB" id="A0A518BST3"/>
<sequence length="442" mass="47204">MSLAPDLGRMTAAIARAAVPEFRGEVQRVSGGLIEASSLQAAVGEMVRIQGKVGDPIEAEVVGFRDAVTLLMPHGETSGIAPRHKVRALGRSFEVGVGNELLGRTLDGFGRPIDGLPSPRVVARRSVRSAPPTPLSRPHVNQPLRTGVRAIDGLATLGRGQRLGIFAGSGVGKSSLMGQILCGTDADVTVMCLVGERGREVRGFIDNVLGVEGQKRAVTVAATSDRSPIERYLAPFVAVTVAEHFRDQGLDVLLVMDSVTRFAQSCREIGLAAGEPAALRGYPPSFFGTVPKLVERMGRAEVGSITGLLTILVDGDDPNEPVSDTLRGLLDGHVHLDRELANAGHFPAIDVLSSLSRLMTELASPRHQALAHVLRRDLAVYKESRDLIEVGAYRSGTNPGLDAALRRRPLVEAFLRQGRDELQDLSETIMLLEGIFGAEVPQ</sequence>
<keyword evidence="3" id="KW-0963">Cytoplasm</keyword>
<proteinExistence type="predicted"/>
<dbReference type="SMART" id="SM00382">
    <property type="entry name" value="AAA"/>
    <property type="match status" value="1"/>
</dbReference>
<keyword evidence="2" id="KW-0813">Transport</keyword>
<evidence type="ECO:0000256" key="6">
    <source>
        <dbReference type="ARBA" id="ARBA00022927"/>
    </source>
</evidence>
<keyword evidence="5" id="KW-0067">ATP-binding</keyword>
<keyword evidence="7" id="KW-1278">Translocase</keyword>
<dbReference type="Pfam" id="PF00006">
    <property type="entry name" value="ATP-synt_ab"/>
    <property type="match status" value="1"/>
</dbReference>
<dbReference type="SUPFAM" id="SSF52540">
    <property type="entry name" value="P-loop containing nucleoside triphosphate hydrolases"/>
    <property type="match status" value="1"/>
</dbReference>
<evidence type="ECO:0000256" key="4">
    <source>
        <dbReference type="ARBA" id="ARBA00022741"/>
    </source>
</evidence>
<dbReference type="FunFam" id="3.40.50.12240:FF:000002">
    <property type="entry name" value="Flagellum-specific ATP synthase FliI"/>
    <property type="match status" value="1"/>
</dbReference>
<dbReference type="InterPro" id="IPR004100">
    <property type="entry name" value="ATPase_F1/V1/A1_a/bsu_N"/>
</dbReference>
<comment type="subcellular location">
    <subcellularLocation>
        <location evidence="1">Cytoplasm</location>
    </subcellularLocation>
</comment>
<evidence type="ECO:0000256" key="2">
    <source>
        <dbReference type="ARBA" id="ARBA00022448"/>
    </source>
</evidence>
<keyword evidence="10" id="KW-1185">Reference proteome</keyword>
<evidence type="ECO:0000313" key="10">
    <source>
        <dbReference type="Proteomes" id="UP000316921"/>
    </source>
</evidence>
<dbReference type="InterPro" id="IPR005714">
    <property type="entry name" value="ATPase_T3SS_FliI/YscN"/>
</dbReference>
<protein>
    <submittedName>
        <fullName evidence="9">Putative ATP synthase YscN</fullName>
    </submittedName>
</protein>
<evidence type="ECO:0000313" key="9">
    <source>
        <dbReference type="EMBL" id="QDU70029.1"/>
    </source>
</evidence>
<name>A0A518BST3_9BACT</name>
<dbReference type="GO" id="GO:0030257">
    <property type="term" value="C:type III protein secretion system complex"/>
    <property type="evidence" value="ECO:0007669"/>
    <property type="project" value="InterPro"/>
</dbReference>
<gene>
    <name evidence="9" type="primary">yscN</name>
    <name evidence="9" type="ORF">Pla133_51520</name>
</gene>
<evidence type="ECO:0000256" key="3">
    <source>
        <dbReference type="ARBA" id="ARBA00022490"/>
    </source>
</evidence>
<dbReference type="PANTHER" id="PTHR15184">
    <property type="entry name" value="ATP SYNTHASE"/>
    <property type="match status" value="1"/>
</dbReference>
<dbReference type="GO" id="GO:0046933">
    <property type="term" value="F:proton-transporting ATP synthase activity, rotational mechanism"/>
    <property type="evidence" value="ECO:0007669"/>
    <property type="project" value="TreeGrafter"/>
</dbReference>
<organism evidence="9 10">
    <name type="scientific">Engelhardtia mirabilis</name>
    <dbReference type="NCBI Taxonomy" id="2528011"/>
    <lineage>
        <taxon>Bacteria</taxon>
        <taxon>Pseudomonadati</taxon>
        <taxon>Planctomycetota</taxon>
        <taxon>Planctomycetia</taxon>
        <taxon>Planctomycetia incertae sedis</taxon>
        <taxon>Engelhardtia</taxon>
    </lineage>
</organism>
<dbReference type="Gene3D" id="3.40.50.12240">
    <property type="match status" value="1"/>
</dbReference>
<dbReference type="CDD" id="cd18117">
    <property type="entry name" value="ATP-synt_flagellum-secretory_path_III_N"/>
    <property type="match status" value="1"/>
</dbReference>
<feature type="domain" description="AAA+ ATPase" evidence="8">
    <location>
        <begin position="159"/>
        <end position="340"/>
    </location>
</feature>
<keyword evidence="4" id="KW-0547">Nucleotide-binding</keyword>
<dbReference type="KEGG" id="pbap:Pla133_51520"/>
<dbReference type="CDD" id="cd01136">
    <property type="entry name" value="ATPase_flagellum-secretory_path_III"/>
    <property type="match status" value="1"/>
</dbReference>
<accession>A0A518BST3</accession>
<dbReference type="GO" id="GO:0005737">
    <property type="term" value="C:cytoplasm"/>
    <property type="evidence" value="ECO:0007669"/>
    <property type="project" value="UniProtKB-SubCell"/>
</dbReference>
<evidence type="ECO:0000256" key="5">
    <source>
        <dbReference type="ARBA" id="ARBA00022840"/>
    </source>
</evidence>
<dbReference type="InterPro" id="IPR040627">
    <property type="entry name" value="T3SS_ATPase_C"/>
</dbReference>
<dbReference type="GO" id="GO:0005524">
    <property type="term" value="F:ATP binding"/>
    <property type="evidence" value="ECO:0007669"/>
    <property type="project" value="UniProtKB-KW"/>
</dbReference>
<dbReference type="PANTHER" id="PTHR15184:SF9">
    <property type="entry name" value="SPI-1 TYPE 3 SECRETION SYSTEM ATPASE"/>
    <property type="match status" value="1"/>
</dbReference>
<dbReference type="Pfam" id="PF02874">
    <property type="entry name" value="ATP-synt_ab_N"/>
    <property type="match status" value="1"/>
</dbReference>
<dbReference type="GO" id="GO:0016887">
    <property type="term" value="F:ATP hydrolysis activity"/>
    <property type="evidence" value="ECO:0007669"/>
    <property type="project" value="InterPro"/>
</dbReference>
<dbReference type="Pfam" id="PF18269">
    <property type="entry name" value="T3SS_ATPase_C"/>
    <property type="match status" value="1"/>
</dbReference>
<reference evidence="9 10" key="1">
    <citation type="submission" date="2019-02" db="EMBL/GenBank/DDBJ databases">
        <title>Deep-cultivation of Planctomycetes and their phenomic and genomic characterization uncovers novel biology.</title>
        <authorList>
            <person name="Wiegand S."/>
            <person name="Jogler M."/>
            <person name="Boedeker C."/>
            <person name="Pinto D."/>
            <person name="Vollmers J."/>
            <person name="Rivas-Marin E."/>
            <person name="Kohn T."/>
            <person name="Peeters S.H."/>
            <person name="Heuer A."/>
            <person name="Rast P."/>
            <person name="Oberbeckmann S."/>
            <person name="Bunk B."/>
            <person name="Jeske O."/>
            <person name="Meyerdierks A."/>
            <person name="Storesund J.E."/>
            <person name="Kallscheuer N."/>
            <person name="Luecker S."/>
            <person name="Lage O.M."/>
            <person name="Pohl T."/>
            <person name="Merkel B.J."/>
            <person name="Hornburger P."/>
            <person name="Mueller R.-W."/>
            <person name="Bruemmer F."/>
            <person name="Labrenz M."/>
            <person name="Spormann A.M."/>
            <person name="Op den Camp H."/>
            <person name="Overmann J."/>
            <person name="Amann R."/>
            <person name="Jetten M.S.M."/>
            <person name="Mascher T."/>
            <person name="Medema M.H."/>
            <person name="Devos D.P."/>
            <person name="Kaster A.-K."/>
            <person name="Ovreas L."/>
            <person name="Rohde M."/>
            <person name="Galperin M.Y."/>
            <person name="Jogler C."/>
        </authorList>
    </citation>
    <scope>NUCLEOTIDE SEQUENCE [LARGE SCALE GENOMIC DNA]</scope>
    <source>
        <strain evidence="9 10">Pla133</strain>
    </source>
</reference>
<dbReference type="InterPro" id="IPR050053">
    <property type="entry name" value="ATPase_alpha/beta_chains"/>
</dbReference>
<dbReference type="NCBIfam" id="TIGR01026">
    <property type="entry name" value="fliI_yscN"/>
    <property type="match status" value="1"/>
</dbReference>
<evidence type="ECO:0000256" key="1">
    <source>
        <dbReference type="ARBA" id="ARBA00004496"/>
    </source>
</evidence>
<dbReference type="InterPro" id="IPR000194">
    <property type="entry name" value="ATPase_F1/V1/A1_a/bsu_nucl-bd"/>
</dbReference>
<evidence type="ECO:0000256" key="7">
    <source>
        <dbReference type="ARBA" id="ARBA00022967"/>
    </source>
</evidence>